<evidence type="ECO:0000256" key="5">
    <source>
        <dbReference type="ARBA" id="ARBA00022989"/>
    </source>
</evidence>
<keyword evidence="6 9" id="KW-0472">Membrane</keyword>
<keyword evidence="7 9" id="KW-0675">Receptor</keyword>
<keyword evidence="2 9" id="KW-0716">Sensory transduction</keyword>
<comment type="caution">
    <text evidence="9">Lacks conserved residue(s) required for the propagation of feature annotation.</text>
</comment>
<comment type="similarity">
    <text evidence="9">Belongs to the insect chemoreceptor superfamily. Heteromeric odorant receptor channel (TC 1.A.69) family.</text>
</comment>
<evidence type="ECO:0000256" key="8">
    <source>
        <dbReference type="ARBA" id="ARBA00023224"/>
    </source>
</evidence>
<evidence type="ECO:0000256" key="4">
    <source>
        <dbReference type="ARBA" id="ARBA00022725"/>
    </source>
</evidence>
<dbReference type="GO" id="GO:0005886">
    <property type="term" value="C:plasma membrane"/>
    <property type="evidence" value="ECO:0007669"/>
    <property type="project" value="UniProtKB-SubCell"/>
</dbReference>
<evidence type="ECO:0000256" key="7">
    <source>
        <dbReference type="ARBA" id="ARBA00023170"/>
    </source>
</evidence>
<organism evidence="10 11">
    <name type="scientific">Parnassius mnemosyne</name>
    <name type="common">clouded apollo</name>
    <dbReference type="NCBI Taxonomy" id="213953"/>
    <lineage>
        <taxon>Eukaryota</taxon>
        <taxon>Metazoa</taxon>
        <taxon>Ecdysozoa</taxon>
        <taxon>Arthropoda</taxon>
        <taxon>Hexapoda</taxon>
        <taxon>Insecta</taxon>
        <taxon>Pterygota</taxon>
        <taxon>Neoptera</taxon>
        <taxon>Endopterygota</taxon>
        <taxon>Lepidoptera</taxon>
        <taxon>Glossata</taxon>
        <taxon>Ditrysia</taxon>
        <taxon>Papilionoidea</taxon>
        <taxon>Papilionidae</taxon>
        <taxon>Parnassiinae</taxon>
        <taxon>Parnassini</taxon>
        <taxon>Parnassius</taxon>
        <taxon>Driopa</taxon>
    </lineage>
</organism>
<reference evidence="10 11" key="1">
    <citation type="submission" date="2023-11" db="EMBL/GenBank/DDBJ databases">
        <authorList>
            <person name="Hedman E."/>
            <person name="Englund M."/>
            <person name="Stromberg M."/>
            <person name="Nyberg Akerstrom W."/>
            <person name="Nylinder S."/>
            <person name="Jareborg N."/>
            <person name="Kallberg Y."/>
            <person name="Kronander E."/>
        </authorList>
    </citation>
    <scope>NUCLEOTIDE SEQUENCE [LARGE SCALE GENOMIC DNA]</scope>
</reference>
<comment type="subcellular location">
    <subcellularLocation>
        <location evidence="9">Cell membrane</location>
        <topology evidence="9">Multi-pass membrane protein</topology>
    </subcellularLocation>
    <subcellularLocation>
        <location evidence="1">Membrane</location>
        <topology evidence="1">Multi-pass membrane protein</topology>
    </subcellularLocation>
</comment>
<keyword evidence="5 9" id="KW-1133">Transmembrane helix</keyword>
<feature type="transmembrane region" description="Helical" evidence="9">
    <location>
        <begin position="197"/>
        <end position="219"/>
    </location>
</feature>
<sequence length="417" mass="48022">MGISIIFTAPQNFEDSQYPLLGPNLKGLFTFGLLQQIYWEGNKYRIFFLNLIHVSSMIFVITQLVDLYFTRNDFDKALLNMSITVLSFVSICKTISCLVLQSRLVSLIKAISKEEIAAIKEQQNFVMKLMKNYTKYVRFITNLYWTVVLITNIVTILSPLLKYLSTSSYREDIKNDTEPYPQILSSWFPFNNLKMPGYIFATAIHVIMITQGAGVIAVYDANAFAIMTYLKGQFIILREKCRRIFGGDEVILTKIEVQARIKECHRHHNFLLKQCSAFDKIISPVMFIYVLVCSITICCSVVQLSLESVSTTQKLWVLEYSSALAIQLFLFCWHSNEMTVESDRTDRGVYESNWWKANLQERKQLVLLAGKLARPLVMNAGPFTALSVQTFVDIMTRTYSFYTLFTQMQEKDINANN</sequence>
<name>A0AAV1LES8_9NEOP</name>
<accession>A0AAV1LES8</accession>
<dbReference type="InterPro" id="IPR004117">
    <property type="entry name" value="7tm6_olfct_rcpt"/>
</dbReference>
<evidence type="ECO:0000313" key="11">
    <source>
        <dbReference type="Proteomes" id="UP001314205"/>
    </source>
</evidence>
<evidence type="ECO:0000256" key="9">
    <source>
        <dbReference type="RuleBase" id="RU351113"/>
    </source>
</evidence>
<feature type="transmembrane region" description="Helical" evidence="9">
    <location>
        <begin position="46"/>
        <end position="65"/>
    </location>
</feature>
<dbReference type="PANTHER" id="PTHR21137">
    <property type="entry name" value="ODORANT RECEPTOR"/>
    <property type="match status" value="1"/>
</dbReference>
<protein>
    <recommendedName>
        <fullName evidence="9">Odorant receptor</fullName>
    </recommendedName>
</protein>
<evidence type="ECO:0000313" key="10">
    <source>
        <dbReference type="EMBL" id="CAK1594041.1"/>
    </source>
</evidence>
<dbReference type="Pfam" id="PF02949">
    <property type="entry name" value="7tm_6"/>
    <property type="match status" value="1"/>
</dbReference>
<dbReference type="GO" id="GO:0007165">
    <property type="term" value="P:signal transduction"/>
    <property type="evidence" value="ECO:0007669"/>
    <property type="project" value="UniProtKB-KW"/>
</dbReference>
<evidence type="ECO:0000256" key="2">
    <source>
        <dbReference type="ARBA" id="ARBA00022606"/>
    </source>
</evidence>
<dbReference type="GO" id="GO:0004984">
    <property type="term" value="F:olfactory receptor activity"/>
    <property type="evidence" value="ECO:0007669"/>
    <property type="project" value="InterPro"/>
</dbReference>
<dbReference type="AlphaFoldDB" id="A0AAV1LES8"/>
<feature type="transmembrane region" description="Helical" evidence="9">
    <location>
        <begin position="77"/>
        <end position="100"/>
    </location>
</feature>
<dbReference type="Proteomes" id="UP001314205">
    <property type="component" value="Unassembled WGS sequence"/>
</dbReference>
<keyword evidence="8 9" id="KW-0807">Transducer</keyword>
<feature type="transmembrane region" description="Helical" evidence="9">
    <location>
        <begin position="315"/>
        <end position="334"/>
    </location>
</feature>
<keyword evidence="3 9" id="KW-0812">Transmembrane</keyword>
<dbReference type="GO" id="GO:0005549">
    <property type="term" value="F:odorant binding"/>
    <property type="evidence" value="ECO:0007669"/>
    <property type="project" value="InterPro"/>
</dbReference>
<keyword evidence="4 9" id="KW-0552">Olfaction</keyword>
<feature type="transmembrane region" description="Helical" evidence="9">
    <location>
        <begin position="281"/>
        <end position="303"/>
    </location>
</feature>
<proteinExistence type="inferred from homology"/>
<evidence type="ECO:0000256" key="6">
    <source>
        <dbReference type="ARBA" id="ARBA00023136"/>
    </source>
</evidence>
<comment type="caution">
    <text evidence="10">The sequence shown here is derived from an EMBL/GenBank/DDBJ whole genome shotgun (WGS) entry which is preliminary data.</text>
</comment>
<dbReference type="EMBL" id="CAVLGL010000089">
    <property type="protein sequence ID" value="CAK1594041.1"/>
    <property type="molecule type" value="Genomic_DNA"/>
</dbReference>
<dbReference type="PANTHER" id="PTHR21137:SF40">
    <property type="entry name" value="ODORANT RECEPTOR 56A"/>
    <property type="match status" value="1"/>
</dbReference>
<evidence type="ECO:0000256" key="1">
    <source>
        <dbReference type="ARBA" id="ARBA00004141"/>
    </source>
</evidence>
<evidence type="ECO:0000256" key="3">
    <source>
        <dbReference type="ARBA" id="ARBA00022692"/>
    </source>
</evidence>
<keyword evidence="11" id="KW-1185">Reference proteome</keyword>
<feature type="transmembrane region" description="Helical" evidence="9">
    <location>
        <begin position="136"/>
        <end position="161"/>
    </location>
</feature>
<gene>
    <name evidence="10" type="ORF">PARMNEM_LOCUS13735</name>
</gene>